<organism evidence="2 3">
    <name type="scientific">Xylaria multiplex</name>
    <dbReference type="NCBI Taxonomy" id="323545"/>
    <lineage>
        <taxon>Eukaryota</taxon>
        <taxon>Fungi</taxon>
        <taxon>Dikarya</taxon>
        <taxon>Ascomycota</taxon>
        <taxon>Pezizomycotina</taxon>
        <taxon>Sordariomycetes</taxon>
        <taxon>Xylariomycetidae</taxon>
        <taxon>Xylariales</taxon>
        <taxon>Xylariaceae</taxon>
        <taxon>Xylaria</taxon>
    </lineage>
</organism>
<proteinExistence type="predicted"/>
<dbReference type="Proteomes" id="UP000481858">
    <property type="component" value="Unassembled WGS sequence"/>
</dbReference>
<dbReference type="SUPFAM" id="SSF52266">
    <property type="entry name" value="SGNH hydrolase"/>
    <property type="match status" value="1"/>
</dbReference>
<reference evidence="2 3" key="1">
    <citation type="submission" date="2019-12" db="EMBL/GenBank/DDBJ databases">
        <title>Draft genome sequence of the ascomycete Xylaria multiplex DSM 110363.</title>
        <authorList>
            <person name="Buettner E."/>
            <person name="Kellner H."/>
        </authorList>
    </citation>
    <scope>NUCLEOTIDE SEQUENCE [LARGE SCALE GENOMIC DNA]</scope>
    <source>
        <strain evidence="2 3">DSM 110363</strain>
    </source>
</reference>
<dbReference type="InterPro" id="IPR037460">
    <property type="entry name" value="SEST-like"/>
</dbReference>
<dbReference type="PANTHER" id="PTHR37981:SF1">
    <property type="entry name" value="SGNH HYDROLASE-TYPE ESTERASE DOMAIN-CONTAINING PROTEIN"/>
    <property type="match status" value="1"/>
</dbReference>
<evidence type="ECO:0000313" key="2">
    <source>
        <dbReference type="EMBL" id="KAF2970843.1"/>
    </source>
</evidence>
<keyword evidence="3" id="KW-1185">Reference proteome</keyword>
<dbReference type="PANTHER" id="PTHR37981">
    <property type="entry name" value="LIPASE 2"/>
    <property type="match status" value="1"/>
</dbReference>
<name>A0A7C8IVA3_9PEZI</name>
<evidence type="ECO:0008006" key="4">
    <source>
        <dbReference type="Google" id="ProtNLM"/>
    </source>
</evidence>
<dbReference type="InParanoid" id="A0A7C8IVA3"/>
<dbReference type="GO" id="GO:0006629">
    <property type="term" value="P:lipid metabolic process"/>
    <property type="evidence" value="ECO:0007669"/>
    <property type="project" value="TreeGrafter"/>
</dbReference>
<dbReference type="GO" id="GO:0016788">
    <property type="term" value="F:hydrolase activity, acting on ester bonds"/>
    <property type="evidence" value="ECO:0007669"/>
    <property type="project" value="InterPro"/>
</dbReference>
<comment type="caution">
    <text evidence="2">The sequence shown here is derived from an EMBL/GenBank/DDBJ whole genome shotgun (WGS) entry which is preliminary data.</text>
</comment>
<keyword evidence="1" id="KW-0732">Signal</keyword>
<sequence length="684" mass="75348">MFHARFLLPLLVGLGYASPFDRYFARDLDPAVGKFIDTATIPKYVEPPKNQDITEWFAIGDSFSAGVGADGPNDSLNEACNRFKLAYPYQMNQDARLPGHSDSRTFVFASCAGAKMRDVNDSQIALILPEPKANYPKMEKPQFGTVSLSWDDIGFPDIMNSCVYQWVGHDDCVTVLKAAHAALDDPKKAFGQQIVDSLQQILIRGRTVNSGFQLYVTGYVRLWNDDDTQCDTVSWSPSYNIPTYIKVNLRQDMNSLVLKLNDVIEQAVSYLESTVGGVYFVSDFEKSFDGHRFCEPESDPTYHKMPIDKRTWFIHHGAPYGNSSSLGGSNSSTFFDIVDSILVPPKGGKSTVDQIKATNGNLSMLNSAYTSIDSMTASLGHLAQQDAKYADLPVIWARIMHPTSSGYREVSNTIIDQVLKYNTGPTDPGYPQGLECKAKEVNNFLARDDLKDKISQFCGTVGQQKTHDQNSGSITRTYNTGSRYEVSLGIDWPEGLDISDNAETYCINNMTAIMDSCDGDDANNPLNWKRGGRLGAGWVNYIITPAVDQGYTPGTCSFHLQEDESWKGTNGPGTERLYTYYIERATMWDGAGNTIGTLGFAPNGRDPALISAGDGHGLDFNSKLPLSLVITPEARGNPKDYIQFSIGSQSWTTGISAGSARCVVGAWTSRASPRNRNIDCYFIC</sequence>
<dbReference type="EMBL" id="WUBL01000019">
    <property type="protein sequence ID" value="KAF2970843.1"/>
    <property type="molecule type" value="Genomic_DNA"/>
</dbReference>
<feature type="chain" id="PRO_5028979122" description="SGNH hydrolase-type esterase domain-containing protein" evidence="1">
    <location>
        <begin position="18"/>
        <end position="684"/>
    </location>
</feature>
<dbReference type="AlphaFoldDB" id="A0A7C8IVA3"/>
<dbReference type="OrthoDB" id="1896086at2759"/>
<evidence type="ECO:0000256" key="1">
    <source>
        <dbReference type="SAM" id="SignalP"/>
    </source>
</evidence>
<dbReference type="InterPro" id="IPR036514">
    <property type="entry name" value="SGNH_hydro_sf"/>
</dbReference>
<dbReference type="Pfam" id="PF18647">
    <property type="entry name" value="Fungal_lectin_2"/>
    <property type="match status" value="1"/>
</dbReference>
<dbReference type="Gene3D" id="3.40.50.1110">
    <property type="entry name" value="SGNH hydrolase"/>
    <property type="match status" value="1"/>
</dbReference>
<evidence type="ECO:0000313" key="3">
    <source>
        <dbReference type="Proteomes" id="UP000481858"/>
    </source>
</evidence>
<feature type="signal peptide" evidence="1">
    <location>
        <begin position="1"/>
        <end position="17"/>
    </location>
</feature>
<gene>
    <name evidence="2" type="ORF">GQX73_g2800</name>
</gene>
<protein>
    <recommendedName>
        <fullName evidence="4">SGNH hydrolase-type esterase domain-containing protein</fullName>
    </recommendedName>
</protein>
<dbReference type="CDD" id="cd01823">
    <property type="entry name" value="SEST_like"/>
    <property type="match status" value="1"/>
</dbReference>
<accession>A0A7C8IVA3</accession>